<evidence type="ECO:0000313" key="3">
    <source>
        <dbReference type="Proteomes" id="UP001604336"/>
    </source>
</evidence>
<protein>
    <submittedName>
        <fullName evidence="2">Uncharacterized protein</fullName>
    </submittedName>
</protein>
<reference evidence="3" key="1">
    <citation type="submission" date="2024-07" db="EMBL/GenBank/DDBJ databases">
        <title>Two chromosome-level genome assemblies of Korean endemic species Abeliophyllum distichum and Forsythia ovata (Oleaceae).</title>
        <authorList>
            <person name="Jang H."/>
        </authorList>
    </citation>
    <scope>NUCLEOTIDE SEQUENCE [LARGE SCALE GENOMIC DNA]</scope>
</reference>
<dbReference type="AlphaFoldDB" id="A0ABD1P0V5"/>
<organism evidence="2 3">
    <name type="scientific">Abeliophyllum distichum</name>
    <dbReference type="NCBI Taxonomy" id="126358"/>
    <lineage>
        <taxon>Eukaryota</taxon>
        <taxon>Viridiplantae</taxon>
        <taxon>Streptophyta</taxon>
        <taxon>Embryophyta</taxon>
        <taxon>Tracheophyta</taxon>
        <taxon>Spermatophyta</taxon>
        <taxon>Magnoliopsida</taxon>
        <taxon>eudicotyledons</taxon>
        <taxon>Gunneridae</taxon>
        <taxon>Pentapetalae</taxon>
        <taxon>asterids</taxon>
        <taxon>lamiids</taxon>
        <taxon>Lamiales</taxon>
        <taxon>Oleaceae</taxon>
        <taxon>Forsythieae</taxon>
        <taxon>Abeliophyllum</taxon>
    </lineage>
</organism>
<dbReference type="EMBL" id="JBFOLK010000056">
    <property type="protein sequence ID" value="KAL2457504.1"/>
    <property type="molecule type" value="Genomic_DNA"/>
</dbReference>
<evidence type="ECO:0000256" key="1">
    <source>
        <dbReference type="SAM" id="MobiDB-lite"/>
    </source>
</evidence>
<accession>A0ABD1P0V5</accession>
<keyword evidence="3" id="KW-1185">Reference proteome</keyword>
<proteinExistence type="predicted"/>
<sequence>MDTATACFHAHTVSLFLYIQKAFELNVRRMEAIQQLDLKSDEAEKSGLSETSVYLIKNTDAGLDAPLLEPPQNEGIMSSEDSSENVKMDIVEESEDEVNSLGCCSCFSFNLFEGIILIYKWTDMIEAVCEKLCDCLAGGDFNNCIHETS</sequence>
<name>A0ABD1P0V5_9LAMI</name>
<dbReference type="Proteomes" id="UP001604336">
    <property type="component" value="Unassembled WGS sequence"/>
</dbReference>
<evidence type="ECO:0000313" key="2">
    <source>
        <dbReference type="EMBL" id="KAL2457504.1"/>
    </source>
</evidence>
<comment type="caution">
    <text evidence="2">The sequence shown here is derived from an EMBL/GenBank/DDBJ whole genome shotgun (WGS) entry which is preliminary data.</text>
</comment>
<gene>
    <name evidence="2" type="ORF">Adt_46338</name>
</gene>
<feature type="region of interest" description="Disordered" evidence="1">
    <location>
        <begin position="65"/>
        <end position="84"/>
    </location>
</feature>